<dbReference type="STRING" id="714943.Mucpa_2579"/>
<dbReference type="EMBL" id="CM001403">
    <property type="protein sequence ID" value="EHQ26694.1"/>
    <property type="molecule type" value="Genomic_DNA"/>
</dbReference>
<keyword evidence="1" id="KW-1133">Transmembrane helix</keyword>
<feature type="transmembrane region" description="Helical" evidence="1">
    <location>
        <begin position="41"/>
        <end position="60"/>
    </location>
</feature>
<proteinExistence type="predicted"/>
<name>H1Y237_9SPHI</name>
<organism evidence="2 3">
    <name type="scientific">Mucilaginibacter paludis DSM 18603</name>
    <dbReference type="NCBI Taxonomy" id="714943"/>
    <lineage>
        <taxon>Bacteria</taxon>
        <taxon>Pseudomonadati</taxon>
        <taxon>Bacteroidota</taxon>
        <taxon>Sphingobacteriia</taxon>
        <taxon>Sphingobacteriales</taxon>
        <taxon>Sphingobacteriaceae</taxon>
        <taxon>Mucilaginibacter</taxon>
    </lineage>
</organism>
<reference evidence="2" key="1">
    <citation type="submission" date="2011-09" db="EMBL/GenBank/DDBJ databases">
        <title>The permanent draft genome of Mucilaginibacter paludis DSM 18603.</title>
        <authorList>
            <consortium name="US DOE Joint Genome Institute (JGI-PGF)"/>
            <person name="Lucas S."/>
            <person name="Han J."/>
            <person name="Lapidus A."/>
            <person name="Bruce D."/>
            <person name="Goodwin L."/>
            <person name="Pitluck S."/>
            <person name="Peters L."/>
            <person name="Kyrpides N."/>
            <person name="Mavromatis K."/>
            <person name="Ivanova N."/>
            <person name="Mikhailova N."/>
            <person name="Held B."/>
            <person name="Detter J.C."/>
            <person name="Tapia R."/>
            <person name="Han C."/>
            <person name="Land M."/>
            <person name="Hauser L."/>
            <person name="Markowitz V."/>
            <person name="Cheng J.-F."/>
            <person name="Hugenholtz P."/>
            <person name="Woyke T."/>
            <person name="Wu D."/>
            <person name="Tindall B."/>
            <person name="Brambilla E."/>
            <person name="Klenk H.-P."/>
            <person name="Eisen J.A."/>
        </authorList>
    </citation>
    <scope>NUCLEOTIDE SEQUENCE [LARGE SCALE GENOMIC DNA]</scope>
    <source>
        <strain evidence="2">DSM 18603</strain>
    </source>
</reference>
<evidence type="ECO:0000313" key="2">
    <source>
        <dbReference type="EMBL" id="EHQ26694.1"/>
    </source>
</evidence>
<accession>H1Y237</accession>
<dbReference type="Proteomes" id="UP000002774">
    <property type="component" value="Chromosome"/>
</dbReference>
<keyword evidence="1" id="KW-0812">Transmembrane</keyword>
<gene>
    <name evidence="2" type="ORF">Mucpa_2579</name>
</gene>
<keyword evidence="3" id="KW-1185">Reference proteome</keyword>
<dbReference type="HOGENOM" id="CLU_2917614_0_0_10"/>
<keyword evidence="1" id="KW-0472">Membrane</keyword>
<protein>
    <submittedName>
        <fullName evidence="2">Uncharacterized protein</fullName>
    </submittedName>
</protein>
<dbReference type="AlphaFoldDB" id="H1Y237"/>
<evidence type="ECO:0000256" key="1">
    <source>
        <dbReference type="SAM" id="Phobius"/>
    </source>
</evidence>
<sequence length="61" mass="7138">MARLLKRRAFLLPVNFKRHLGFSNALMQHLFEVIIILNQRFLLLFIKWFILAASVLLTIAG</sequence>
<evidence type="ECO:0000313" key="3">
    <source>
        <dbReference type="Proteomes" id="UP000002774"/>
    </source>
</evidence>